<accession>A0AAV4IPM7</accession>
<dbReference type="Proteomes" id="UP000762676">
    <property type="component" value="Unassembled WGS sequence"/>
</dbReference>
<protein>
    <submittedName>
        <fullName evidence="1">Uncharacterized protein</fullName>
    </submittedName>
</protein>
<evidence type="ECO:0000313" key="2">
    <source>
        <dbReference type="Proteomes" id="UP000762676"/>
    </source>
</evidence>
<keyword evidence="2" id="KW-1185">Reference proteome</keyword>
<dbReference type="AlphaFoldDB" id="A0AAV4IPM7"/>
<sequence>MVDNYLFKSVKLLSDFSAVCLRMFQTVLGEFAIRGEAIESPTDALAHLEVHSHENPQSHLEKKLEYRHELIIQTSPPANLWRVLPSRTTLDKPLVRKSSLQRYGYYVPRAWDSCVAGLEYYPNTTQLETSDSLRLVHHSLSDQASVRNIKPRTENFKSNHYTC</sequence>
<gene>
    <name evidence="1" type="ORF">ElyMa_004854700</name>
</gene>
<reference evidence="1 2" key="1">
    <citation type="journal article" date="2021" name="Elife">
        <title>Chloroplast acquisition without the gene transfer in kleptoplastic sea slugs, Plakobranchus ocellatus.</title>
        <authorList>
            <person name="Maeda T."/>
            <person name="Takahashi S."/>
            <person name="Yoshida T."/>
            <person name="Shimamura S."/>
            <person name="Takaki Y."/>
            <person name="Nagai Y."/>
            <person name="Toyoda A."/>
            <person name="Suzuki Y."/>
            <person name="Arimoto A."/>
            <person name="Ishii H."/>
            <person name="Satoh N."/>
            <person name="Nishiyama T."/>
            <person name="Hasebe M."/>
            <person name="Maruyama T."/>
            <person name="Minagawa J."/>
            <person name="Obokata J."/>
            <person name="Shigenobu S."/>
        </authorList>
    </citation>
    <scope>NUCLEOTIDE SEQUENCE [LARGE SCALE GENOMIC DNA]</scope>
</reference>
<comment type="caution">
    <text evidence="1">The sequence shown here is derived from an EMBL/GenBank/DDBJ whole genome shotgun (WGS) entry which is preliminary data.</text>
</comment>
<dbReference type="EMBL" id="BMAT01009703">
    <property type="protein sequence ID" value="GFS12257.1"/>
    <property type="molecule type" value="Genomic_DNA"/>
</dbReference>
<proteinExistence type="predicted"/>
<evidence type="ECO:0000313" key="1">
    <source>
        <dbReference type="EMBL" id="GFS12257.1"/>
    </source>
</evidence>
<organism evidence="1 2">
    <name type="scientific">Elysia marginata</name>
    <dbReference type="NCBI Taxonomy" id="1093978"/>
    <lineage>
        <taxon>Eukaryota</taxon>
        <taxon>Metazoa</taxon>
        <taxon>Spiralia</taxon>
        <taxon>Lophotrochozoa</taxon>
        <taxon>Mollusca</taxon>
        <taxon>Gastropoda</taxon>
        <taxon>Heterobranchia</taxon>
        <taxon>Euthyneura</taxon>
        <taxon>Panpulmonata</taxon>
        <taxon>Sacoglossa</taxon>
        <taxon>Placobranchoidea</taxon>
        <taxon>Plakobranchidae</taxon>
        <taxon>Elysia</taxon>
    </lineage>
</organism>
<name>A0AAV4IPM7_9GAST</name>